<name>A0A951P6A5_9CYAN</name>
<dbReference type="Pfam" id="PF12600">
    <property type="entry name" value="DUF3769"/>
    <property type="match status" value="2"/>
</dbReference>
<comment type="caution">
    <text evidence="2">The sequence shown here is derived from an EMBL/GenBank/DDBJ whole genome shotgun (WGS) entry which is preliminary data.</text>
</comment>
<proteinExistence type="predicted"/>
<feature type="region of interest" description="Disordered" evidence="1">
    <location>
        <begin position="118"/>
        <end position="184"/>
    </location>
</feature>
<reference evidence="2" key="2">
    <citation type="journal article" date="2022" name="Microbiol. Resour. Announc.">
        <title>Metagenome Sequencing to Explore Phylogenomics of Terrestrial Cyanobacteria.</title>
        <authorList>
            <person name="Ward R.D."/>
            <person name="Stajich J.E."/>
            <person name="Johansen J.R."/>
            <person name="Huntemann M."/>
            <person name="Clum A."/>
            <person name="Foster B."/>
            <person name="Foster B."/>
            <person name="Roux S."/>
            <person name="Palaniappan K."/>
            <person name="Varghese N."/>
            <person name="Mukherjee S."/>
            <person name="Reddy T.B.K."/>
            <person name="Daum C."/>
            <person name="Copeland A."/>
            <person name="Chen I.A."/>
            <person name="Ivanova N.N."/>
            <person name="Kyrpides N.C."/>
            <person name="Shapiro N."/>
            <person name="Eloe-Fadrosh E.A."/>
            <person name="Pietrasiak N."/>
        </authorList>
    </citation>
    <scope>NUCLEOTIDE SEQUENCE</scope>
    <source>
        <strain evidence="2">GSE-TBD4-15B</strain>
    </source>
</reference>
<dbReference type="Proteomes" id="UP000707356">
    <property type="component" value="Unassembled WGS sequence"/>
</dbReference>
<protein>
    <submittedName>
        <fullName evidence="2">DUF3769 domain-containing protein</fullName>
    </submittedName>
</protein>
<dbReference type="InterPro" id="IPR022244">
    <property type="entry name" value="DUF3769"/>
</dbReference>
<dbReference type="InterPro" id="IPR050218">
    <property type="entry name" value="LptD"/>
</dbReference>
<dbReference type="GO" id="GO:0009279">
    <property type="term" value="C:cell outer membrane"/>
    <property type="evidence" value="ECO:0007669"/>
    <property type="project" value="TreeGrafter"/>
</dbReference>
<sequence length="825" mass="89635">MPYPVSPPALPPVVTAAVVTVAPKASAPPIDFIPAQSHQSNQIQQNHQIQQPDLGNCAQASCLIAEQSPPAGSRTGLSGVNLLDSAASEPGFRAIPEPNLVQPARFVPLRELDTLTQSPSRQIAQQPAPQPSLPLDLSPPLAQPLPEPNGTGEILEIPTPETPAPETPGNPSASPSPSSPSLLIDPQALGEVLEVRGDRQEFDERQQIFKADGNVEIRFRQGILTADRVRVNIPNRVAVAEGSAVLTRGDQVLRGERFDYNFGTNQGSILTARGELLLPATERDFDTDTAPSLGTRGLRPVTEQISAAQPLQVAGGVPGPSFGFGNNTNNTQQINRLRFEAERAEFIGGNLVADNVSLTNDPFSPPELELRSPRVTYTRLSPTQAEIRARNPRLVFDQGFSLPLLVNRIVLDSRSRDSGLLNFGYDEDDRDGFFIQRSFNLYSSPLVSFSLTPQILVQRAIDQGNFLLDSDHYGLIADADFRFTPTTTAQAVASFSSLDFSDIEDNLRASVRAQQLVFNHSVALEYSYRNRLFNGSLGFQNVQSSLGLVVTSPQYVLGGSLINLRYQGSLQYINAQTDQRDLLPLDRSLVPPGTPDIFTPLDADRDLSCIDPDDRAITGNGCVDLTRYQAAVTLSRLFFLWTGTALPPTPTEGLRYSPIPLTPYVGINLDSRGVYSVYSNGEHQASLRGGVTLLAQFGHFSRRFFDYTAFNLGYAKTILDGESPFLFDRVADEQVVSGGITQQIYGPLRFGIQASYNLDSGDDIDTVLTLEYSRRTYSISATYSTGRSSASVSFRLNDFNWTGDPGPFSGLGSDPVNSGVVEGVN</sequence>
<feature type="compositionally biased region" description="Low complexity" evidence="1">
    <location>
        <begin position="169"/>
        <end position="181"/>
    </location>
</feature>
<dbReference type="AlphaFoldDB" id="A0A951P6A5"/>
<dbReference type="PANTHER" id="PTHR30189">
    <property type="entry name" value="LPS-ASSEMBLY PROTEIN"/>
    <property type="match status" value="1"/>
</dbReference>
<feature type="compositionally biased region" description="Low complexity" evidence="1">
    <location>
        <begin position="118"/>
        <end position="140"/>
    </location>
</feature>
<dbReference type="EMBL" id="JAHHHV010000002">
    <property type="protein sequence ID" value="MBW4463926.1"/>
    <property type="molecule type" value="Genomic_DNA"/>
</dbReference>
<accession>A0A951P6A5</accession>
<gene>
    <name evidence="2" type="ORF">KME07_00590</name>
</gene>
<organism evidence="2 3">
    <name type="scientific">Pegethrix bostrychoides GSE-TBD4-15B</name>
    <dbReference type="NCBI Taxonomy" id="2839662"/>
    <lineage>
        <taxon>Bacteria</taxon>
        <taxon>Bacillati</taxon>
        <taxon>Cyanobacteriota</taxon>
        <taxon>Cyanophyceae</taxon>
        <taxon>Oculatellales</taxon>
        <taxon>Oculatellaceae</taxon>
        <taxon>Pegethrix</taxon>
    </lineage>
</organism>
<evidence type="ECO:0000256" key="1">
    <source>
        <dbReference type="SAM" id="MobiDB-lite"/>
    </source>
</evidence>
<dbReference type="PANTHER" id="PTHR30189:SF1">
    <property type="entry name" value="LPS-ASSEMBLY PROTEIN LPTD"/>
    <property type="match status" value="1"/>
</dbReference>
<evidence type="ECO:0000313" key="3">
    <source>
        <dbReference type="Proteomes" id="UP000707356"/>
    </source>
</evidence>
<reference evidence="2" key="1">
    <citation type="submission" date="2021-05" db="EMBL/GenBank/DDBJ databases">
        <authorList>
            <person name="Pietrasiak N."/>
            <person name="Ward R."/>
            <person name="Stajich J.E."/>
            <person name="Kurbessoian T."/>
        </authorList>
    </citation>
    <scope>NUCLEOTIDE SEQUENCE</scope>
    <source>
        <strain evidence="2">GSE-TBD4-15B</strain>
    </source>
</reference>
<evidence type="ECO:0000313" key="2">
    <source>
        <dbReference type="EMBL" id="MBW4463926.1"/>
    </source>
</evidence>
<dbReference type="GO" id="GO:1990351">
    <property type="term" value="C:transporter complex"/>
    <property type="evidence" value="ECO:0007669"/>
    <property type="project" value="TreeGrafter"/>
</dbReference>